<keyword evidence="1" id="KW-0560">Oxidoreductase</keyword>
<accession>A0ABU0J9N1</accession>
<name>A0ABU0J9N1_9HYPH</name>
<feature type="domain" description="GFO/IDH/MocA-like oxidoreductase" evidence="3">
    <location>
        <begin position="143"/>
        <end position="241"/>
    </location>
</feature>
<dbReference type="RefSeq" id="WP_307275393.1">
    <property type="nucleotide sequence ID" value="NZ_JAUSVX010000007.1"/>
</dbReference>
<dbReference type="InterPro" id="IPR036291">
    <property type="entry name" value="NAD(P)-bd_dom_sf"/>
</dbReference>
<dbReference type="InterPro" id="IPR055170">
    <property type="entry name" value="GFO_IDH_MocA-like_dom"/>
</dbReference>
<dbReference type="InterPro" id="IPR000683">
    <property type="entry name" value="Gfo/Idh/MocA-like_OxRdtase_N"/>
</dbReference>
<proteinExistence type="predicted"/>
<evidence type="ECO:0000313" key="5">
    <source>
        <dbReference type="Proteomes" id="UP001242480"/>
    </source>
</evidence>
<dbReference type="Gene3D" id="3.40.50.720">
    <property type="entry name" value="NAD(P)-binding Rossmann-like Domain"/>
    <property type="match status" value="1"/>
</dbReference>
<evidence type="ECO:0000256" key="1">
    <source>
        <dbReference type="ARBA" id="ARBA00023002"/>
    </source>
</evidence>
<dbReference type="Gene3D" id="3.30.360.10">
    <property type="entry name" value="Dihydrodipicolinate Reductase, domain 2"/>
    <property type="match status" value="1"/>
</dbReference>
<organism evidence="4 5">
    <name type="scientific">Labrys wisconsinensis</name>
    <dbReference type="NCBI Taxonomy" id="425677"/>
    <lineage>
        <taxon>Bacteria</taxon>
        <taxon>Pseudomonadati</taxon>
        <taxon>Pseudomonadota</taxon>
        <taxon>Alphaproteobacteria</taxon>
        <taxon>Hyphomicrobiales</taxon>
        <taxon>Xanthobacteraceae</taxon>
        <taxon>Labrys</taxon>
    </lineage>
</organism>
<dbReference type="EMBL" id="JAUSVX010000007">
    <property type="protein sequence ID" value="MDQ0470979.1"/>
    <property type="molecule type" value="Genomic_DNA"/>
</dbReference>
<dbReference type="SUPFAM" id="SSF51735">
    <property type="entry name" value="NAD(P)-binding Rossmann-fold domains"/>
    <property type="match status" value="1"/>
</dbReference>
<evidence type="ECO:0000313" key="4">
    <source>
        <dbReference type="EMBL" id="MDQ0470979.1"/>
    </source>
</evidence>
<dbReference type="InterPro" id="IPR050463">
    <property type="entry name" value="Gfo/Idh/MocA_oxidrdct_glycsds"/>
</dbReference>
<dbReference type="Pfam" id="PF01408">
    <property type="entry name" value="GFO_IDH_MocA"/>
    <property type="match status" value="1"/>
</dbReference>
<dbReference type="SUPFAM" id="SSF55347">
    <property type="entry name" value="Glyceraldehyde-3-phosphate dehydrogenase-like, C-terminal domain"/>
    <property type="match status" value="1"/>
</dbReference>
<dbReference type="PANTHER" id="PTHR43818:SF11">
    <property type="entry name" value="BCDNA.GH03377"/>
    <property type="match status" value="1"/>
</dbReference>
<keyword evidence="5" id="KW-1185">Reference proteome</keyword>
<feature type="domain" description="Gfo/Idh/MocA-like oxidoreductase N-terminal" evidence="2">
    <location>
        <begin position="6"/>
        <end position="130"/>
    </location>
</feature>
<evidence type="ECO:0000259" key="3">
    <source>
        <dbReference type="Pfam" id="PF22725"/>
    </source>
</evidence>
<gene>
    <name evidence="4" type="ORF">QO011_003998</name>
</gene>
<sequence length="337" mass="35329">MSRPMRLGVIGAGLKAADYARGWVHMPEVAFVAAADVSGASLARLAGICTAAGRPAPHGFEDFRGMLAACAGELDAVYVSTPHALHAEQAIAVVEAGLDLLLEKPMVTTVPEAQRLVEAQRRSGATVVIAFQGGLSPLVLDTQRRARGGEFGELVSVAAVIWEGWSNAYAGHWKQRPELSGGGFMFDTGAHMMNTVCLLADADFDRVSAYMGHRGKPVDIVCAVSARLEGGALVTFTAAGEGPPGCASHITLFYAGAIVRIDAWGGWREISVAGRAAVREEAEIRDNPMKSFLAIRSGAAPNSSTVDNGLRFARLWDGIKASAAQDGASIRIGAETS</sequence>
<evidence type="ECO:0000259" key="2">
    <source>
        <dbReference type="Pfam" id="PF01408"/>
    </source>
</evidence>
<comment type="caution">
    <text evidence="4">The sequence shown here is derived from an EMBL/GenBank/DDBJ whole genome shotgun (WGS) entry which is preliminary data.</text>
</comment>
<dbReference type="Pfam" id="PF22725">
    <property type="entry name" value="GFO_IDH_MocA_C3"/>
    <property type="match status" value="1"/>
</dbReference>
<dbReference type="Proteomes" id="UP001242480">
    <property type="component" value="Unassembled WGS sequence"/>
</dbReference>
<reference evidence="4 5" key="1">
    <citation type="submission" date="2023-07" db="EMBL/GenBank/DDBJ databases">
        <title>Genomic Encyclopedia of Type Strains, Phase IV (KMG-IV): sequencing the most valuable type-strain genomes for metagenomic binning, comparative biology and taxonomic classification.</title>
        <authorList>
            <person name="Goeker M."/>
        </authorList>
    </citation>
    <scope>NUCLEOTIDE SEQUENCE [LARGE SCALE GENOMIC DNA]</scope>
    <source>
        <strain evidence="4 5">DSM 19619</strain>
    </source>
</reference>
<protein>
    <submittedName>
        <fullName evidence="4">Dehydrogenase</fullName>
    </submittedName>
</protein>
<dbReference type="PANTHER" id="PTHR43818">
    <property type="entry name" value="BCDNA.GH03377"/>
    <property type="match status" value="1"/>
</dbReference>